<dbReference type="Proteomes" id="UP000254876">
    <property type="component" value="Unassembled WGS sequence"/>
</dbReference>
<sequence>MYFQLFSCLKTIIISMKNAIIAVYISMMRKVTYIAFSFILCTTFTACKTAPQEADFLRNNVVHGINDQIITGKFVAKNDLNIQHEINITKLNRSKNYEVNFAAYDKNGIAYYSVTSKGTYNGYVLVVPFEYEHQKDDLYLNFNGEKMKINYDTDVKSIISNLGIKGNHLPKIYTHILTAVPENGKKPELFFLKNFENEYPKEAGLFNHPIIKNRLEKLLKDAYPDFIKNFREEAPIVQAEPGVYKTSGCSDRKCLDIQSFIEFNVPHNKINVKVFNKKRK</sequence>
<evidence type="ECO:0000313" key="2">
    <source>
        <dbReference type="Proteomes" id="UP000254876"/>
    </source>
</evidence>
<proteinExistence type="predicted"/>
<dbReference type="EMBL" id="UFYD01000001">
    <property type="protein sequence ID" value="STC95890.1"/>
    <property type="molecule type" value="Genomic_DNA"/>
</dbReference>
<reference evidence="1 2" key="1">
    <citation type="submission" date="2018-06" db="EMBL/GenBank/DDBJ databases">
        <authorList>
            <consortium name="Pathogen Informatics"/>
            <person name="Doyle S."/>
        </authorList>
    </citation>
    <scope>NUCLEOTIDE SEQUENCE [LARGE SCALE GENOMIC DNA]</scope>
    <source>
        <strain evidence="1 2">NCTC10588</strain>
    </source>
</reference>
<protein>
    <submittedName>
        <fullName evidence="1">Uncharacterized protein</fullName>
    </submittedName>
</protein>
<dbReference type="AlphaFoldDB" id="A0A7Z7LT51"/>
<accession>A0A7Z7LT51</accession>
<evidence type="ECO:0000313" key="1">
    <source>
        <dbReference type="EMBL" id="STC95890.1"/>
    </source>
</evidence>
<gene>
    <name evidence="1" type="ORF">NCTC10588_00495</name>
</gene>
<comment type="caution">
    <text evidence="1">The sequence shown here is derived from an EMBL/GenBank/DDBJ whole genome shotgun (WGS) entry which is preliminary data.</text>
</comment>
<organism evidence="1 2">
    <name type="scientific">Elizabethkingia anophelis</name>
    <dbReference type="NCBI Taxonomy" id="1117645"/>
    <lineage>
        <taxon>Bacteria</taxon>
        <taxon>Pseudomonadati</taxon>
        <taxon>Bacteroidota</taxon>
        <taxon>Flavobacteriia</taxon>
        <taxon>Flavobacteriales</taxon>
        <taxon>Weeksellaceae</taxon>
        <taxon>Elizabethkingia</taxon>
    </lineage>
</organism>
<name>A0A7Z7LT51_9FLAO</name>